<evidence type="ECO:0000313" key="2">
    <source>
        <dbReference type="EMBL" id="QDV74467.1"/>
    </source>
</evidence>
<dbReference type="EMBL" id="CP036349">
    <property type="protein sequence ID" value="QDV74467.1"/>
    <property type="molecule type" value="Genomic_DNA"/>
</dbReference>
<reference evidence="2 3" key="1">
    <citation type="submission" date="2019-02" db="EMBL/GenBank/DDBJ databases">
        <title>Deep-cultivation of Planctomycetes and their phenomic and genomic characterization uncovers novel biology.</title>
        <authorList>
            <person name="Wiegand S."/>
            <person name="Jogler M."/>
            <person name="Boedeker C."/>
            <person name="Pinto D."/>
            <person name="Vollmers J."/>
            <person name="Rivas-Marin E."/>
            <person name="Kohn T."/>
            <person name="Peeters S.H."/>
            <person name="Heuer A."/>
            <person name="Rast P."/>
            <person name="Oberbeckmann S."/>
            <person name="Bunk B."/>
            <person name="Jeske O."/>
            <person name="Meyerdierks A."/>
            <person name="Storesund J.E."/>
            <person name="Kallscheuer N."/>
            <person name="Luecker S."/>
            <person name="Lage O.M."/>
            <person name="Pohl T."/>
            <person name="Merkel B.J."/>
            <person name="Hornburger P."/>
            <person name="Mueller R.-W."/>
            <person name="Bruemmer F."/>
            <person name="Labrenz M."/>
            <person name="Spormann A.M."/>
            <person name="Op den Camp H."/>
            <person name="Overmann J."/>
            <person name="Amann R."/>
            <person name="Jetten M.S.M."/>
            <person name="Mascher T."/>
            <person name="Medema M.H."/>
            <person name="Devos D.P."/>
            <person name="Kaster A.-K."/>
            <person name="Ovreas L."/>
            <person name="Rohde M."/>
            <person name="Galperin M.Y."/>
            <person name="Jogler C."/>
        </authorList>
    </citation>
    <scope>NUCLEOTIDE SEQUENCE [LARGE SCALE GENOMIC DNA]</scope>
    <source>
        <strain evidence="2 3">Spa11</strain>
    </source>
</reference>
<protein>
    <submittedName>
        <fullName evidence="2">BON domain protein</fullName>
    </submittedName>
</protein>
<dbReference type="Pfam" id="PF04972">
    <property type="entry name" value="BON"/>
    <property type="match status" value="1"/>
</dbReference>
<dbReference type="Proteomes" id="UP000316426">
    <property type="component" value="Chromosome"/>
</dbReference>
<gene>
    <name evidence="2" type="ORF">Spa11_26700</name>
</gene>
<organism evidence="2 3">
    <name type="scientific">Botrimarina mediterranea</name>
    <dbReference type="NCBI Taxonomy" id="2528022"/>
    <lineage>
        <taxon>Bacteria</taxon>
        <taxon>Pseudomonadati</taxon>
        <taxon>Planctomycetota</taxon>
        <taxon>Planctomycetia</taxon>
        <taxon>Pirellulales</taxon>
        <taxon>Lacipirellulaceae</taxon>
        <taxon>Botrimarina</taxon>
    </lineage>
</organism>
<dbReference type="RefSeq" id="WP_145112892.1">
    <property type="nucleotide sequence ID" value="NZ_CP036349.1"/>
</dbReference>
<sequence>MAVTKTLCAPATIKTLQSSTAAQLAASGSLLESLRLTHWGAGFSDISVVIEENVVYLRGSVPSYHLKQMAQTLAARLSDGLPVVNWLVVRSADWPSFEQPHRPR</sequence>
<dbReference type="KEGG" id="bmei:Spa11_26700"/>
<evidence type="ECO:0000313" key="3">
    <source>
        <dbReference type="Proteomes" id="UP000316426"/>
    </source>
</evidence>
<dbReference type="InterPro" id="IPR007055">
    <property type="entry name" value="BON_dom"/>
</dbReference>
<proteinExistence type="predicted"/>
<evidence type="ECO:0000259" key="1">
    <source>
        <dbReference type="Pfam" id="PF04972"/>
    </source>
</evidence>
<name>A0A518K9J9_9BACT</name>
<keyword evidence="3" id="KW-1185">Reference proteome</keyword>
<accession>A0A518K9J9</accession>
<feature type="domain" description="BON" evidence="1">
    <location>
        <begin position="42"/>
        <end position="90"/>
    </location>
</feature>
<dbReference type="AlphaFoldDB" id="A0A518K9J9"/>